<reference evidence="1" key="1">
    <citation type="submission" date="2021-06" db="EMBL/GenBank/DDBJ databases">
        <authorList>
            <person name="Kallberg Y."/>
            <person name="Tangrot J."/>
            <person name="Rosling A."/>
        </authorList>
    </citation>
    <scope>NUCLEOTIDE SEQUENCE</scope>
    <source>
        <strain evidence="1">MA453B</strain>
    </source>
</reference>
<proteinExistence type="predicted"/>
<gene>
    <name evidence="1" type="ORF">DERYTH_LOCUS16795</name>
</gene>
<sequence length="124" mass="14090">LQTSSVTFVGEVSSSLEKNDIYKNCNDLIHVGIFMKDCLDLAINLDHTLDFYMMDLIQGTYTMIHIGKILVPALVKNILSFINELEVLLEVQEIFYESFNTFYTKVCNPSLSSTKASFKHDAKI</sequence>
<dbReference type="OrthoDB" id="2370938at2759"/>
<dbReference type="AlphaFoldDB" id="A0A9N9IST4"/>
<organism evidence="1 2">
    <name type="scientific">Dentiscutata erythropus</name>
    <dbReference type="NCBI Taxonomy" id="1348616"/>
    <lineage>
        <taxon>Eukaryota</taxon>
        <taxon>Fungi</taxon>
        <taxon>Fungi incertae sedis</taxon>
        <taxon>Mucoromycota</taxon>
        <taxon>Glomeromycotina</taxon>
        <taxon>Glomeromycetes</taxon>
        <taxon>Diversisporales</taxon>
        <taxon>Gigasporaceae</taxon>
        <taxon>Dentiscutata</taxon>
    </lineage>
</organism>
<protein>
    <submittedName>
        <fullName evidence="1">13663_t:CDS:1</fullName>
    </submittedName>
</protein>
<evidence type="ECO:0000313" key="2">
    <source>
        <dbReference type="Proteomes" id="UP000789405"/>
    </source>
</evidence>
<dbReference type="Proteomes" id="UP000789405">
    <property type="component" value="Unassembled WGS sequence"/>
</dbReference>
<feature type="non-terminal residue" evidence="1">
    <location>
        <position position="124"/>
    </location>
</feature>
<keyword evidence="2" id="KW-1185">Reference proteome</keyword>
<name>A0A9N9IST4_9GLOM</name>
<accession>A0A9N9IST4</accession>
<dbReference type="EMBL" id="CAJVPY010015092">
    <property type="protein sequence ID" value="CAG8749895.1"/>
    <property type="molecule type" value="Genomic_DNA"/>
</dbReference>
<comment type="caution">
    <text evidence="1">The sequence shown here is derived from an EMBL/GenBank/DDBJ whole genome shotgun (WGS) entry which is preliminary data.</text>
</comment>
<evidence type="ECO:0000313" key="1">
    <source>
        <dbReference type="EMBL" id="CAG8749895.1"/>
    </source>
</evidence>